<dbReference type="CDD" id="cd03156">
    <property type="entry name" value="uroplakin_I_like_LEL"/>
    <property type="match status" value="1"/>
</dbReference>
<evidence type="ECO:0000313" key="7">
    <source>
        <dbReference type="EMBL" id="AFP08038.1"/>
    </source>
</evidence>
<feature type="transmembrane region" description="Helical" evidence="6">
    <location>
        <begin position="12"/>
        <end position="36"/>
    </location>
</feature>
<evidence type="ECO:0000256" key="5">
    <source>
        <dbReference type="ARBA" id="ARBA00023136"/>
    </source>
</evidence>
<dbReference type="Gene3D" id="1.10.1450.10">
    <property type="entry name" value="Tetraspanin"/>
    <property type="match status" value="1"/>
</dbReference>
<feature type="transmembrane region" description="Helical" evidence="6">
    <location>
        <begin position="56"/>
        <end position="80"/>
    </location>
</feature>
<dbReference type="SUPFAM" id="SSF48652">
    <property type="entry name" value="Tetraspanin"/>
    <property type="match status" value="1"/>
</dbReference>
<evidence type="ECO:0000256" key="6">
    <source>
        <dbReference type="RuleBase" id="RU361218"/>
    </source>
</evidence>
<dbReference type="InterPro" id="IPR000301">
    <property type="entry name" value="Tetraspanin_animals"/>
</dbReference>
<dbReference type="GO" id="GO:0016020">
    <property type="term" value="C:membrane"/>
    <property type="evidence" value="ECO:0007669"/>
    <property type="project" value="UniProtKB-SubCell"/>
</dbReference>
<dbReference type="PANTHER" id="PTHR47110:SF2">
    <property type="entry name" value="UROPLAKIN-1B"/>
    <property type="match status" value="1"/>
</dbReference>
<comment type="subcellular location">
    <subcellularLocation>
        <location evidence="1 6">Membrane</location>
        <topology evidence="1 6">Multi-pass membrane protein</topology>
    </subcellularLocation>
</comment>
<dbReference type="PRINTS" id="PR00259">
    <property type="entry name" value="TMFOUR"/>
</dbReference>
<name>V9L972_CALMI</name>
<keyword evidence="3 6" id="KW-0812">Transmembrane</keyword>
<evidence type="ECO:0000256" key="2">
    <source>
        <dbReference type="ARBA" id="ARBA00006840"/>
    </source>
</evidence>
<keyword evidence="5 6" id="KW-0472">Membrane</keyword>
<comment type="similarity">
    <text evidence="2 6">Belongs to the tetraspanin (TM4SF) family.</text>
</comment>
<keyword evidence="4 6" id="KW-1133">Transmembrane helix</keyword>
<dbReference type="PIRSF" id="PIRSF002419">
    <property type="entry name" value="Tetraspanin"/>
    <property type="match status" value="1"/>
</dbReference>
<evidence type="ECO:0000256" key="4">
    <source>
        <dbReference type="ARBA" id="ARBA00022989"/>
    </source>
</evidence>
<dbReference type="AlphaFoldDB" id="V9L972"/>
<reference evidence="7" key="1">
    <citation type="journal article" date="2014" name="Nature">
        <title>Elephant shark genome provides unique insights into gnathostome evolution.</title>
        <authorList>
            <consortium name="International Elephant Shark Genome Sequencing Consortium"/>
            <person name="Venkatesh B."/>
            <person name="Lee A.P."/>
            <person name="Ravi V."/>
            <person name="Maurya A.K."/>
            <person name="Lian M.M."/>
            <person name="Swann J.B."/>
            <person name="Ohta Y."/>
            <person name="Flajnik M.F."/>
            <person name="Sutoh Y."/>
            <person name="Kasahara M."/>
            <person name="Hoon S."/>
            <person name="Gangu V."/>
            <person name="Roy S.W."/>
            <person name="Irimia M."/>
            <person name="Korzh V."/>
            <person name="Kondrychyn I."/>
            <person name="Lim Z.W."/>
            <person name="Tay B.H."/>
            <person name="Tohari S."/>
            <person name="Kong K.W."/>
            <person name="Ho S."/>
            <person name="Lorente-Galdos B."/>
            <person name="Quilez J."/>
            <person name="Marques-Bonet T."/>
            <person name="Raney B.J."/>
            <person name="Ingham P.W."/>
            <person name="Tay A."/>
            <person name="Hillier L.W."/>
            <person name="Minx P."/>
            <person name="Boehm T."/>
            <person name="Wilson R.K."/>
            <person name="Brenner S."/>
            <person name="Warren W.C."/>
        </authorList>
    </citation>
    <scope>NUCLEOTIDE SEQUENCE</scope>
    <source>
        <tissue evidence="7">Gills</tissue>
    </source>
</reference>
<feature type="transmembrane region" description="Helical" evidence="6">
    <location>
        <begin position="224"/>
        <end position="250"/>
    </location>
</feature>
<dbReference type="InterPro" id="IPR008952">
    <property type="entry name" value="Tetraspanin_EC2_sf"/>
</dbReference>
<proteinExistence type="evidence at transcript level"/>
<evidence type="ECO:0000256" key="3">
    <source>
        <dbReference type="ARBA" id="ARBA00022692"/>
    </source>
</evidence>
<dbReference type="Pfam" id="PF00335">
    <property type="entry name" value="Tetraspanin"/>
    <property type="match status" value="1"/>
</dbReference>
<dbReference type="EMBL" id="JW875521">
    <property type="protein sequence ID" value="AFP08038.1"/>
    <property type="molecule type" value="mRNA"/>
</dbReference>
<protein>
    <recommendedName>
        <fullName evidence="6">Tetraspanin</fullName>
    </recommendedName>
</protein>
<evidence type="ECO:0000256" key="1">
    <source>
        <dbReference type="ARBA" id="ARBA00004141"/>
    </source>
</evidence>
<feature type="transmembrane region" description="Helical" evidence="6">
    <location>
        <begin position="87"/>
        <end position="109"/>
    </location>
</feature>
<organism evidence="7">
    <name type="scientific">Callorhinchus milii</name>
    <name type="common">Ghost shark</name>
    <dbReference type="NCBI Taxonomy" id="7868"/>
    <lineage>
        <taxon>Eukaryota</taxon>
        <taxon>Metazoa</taxon>
        <taxon>Chordata</taxon>
        <taxon>Craniata</taxon>
        <taxon>Vertebrata</taxon>
        <taxon>Chondrichthyes</taxon>
        <taxon>Holocephali</taxon>
        <taxon>Chimaeriformes</taxon>
        <taxon>Callorhinchidae</taxon>
        <taxon>Callorhinchus</taxon>
    </lineage>
</organism>
<accession>V9L972</accession>
<dbReference type="InterPro" id="IPR018499">
    <property type="entry name" value="Tetraspanin/Peripherin"/>
</dbReference>
<sequence>MGETRASTGVKAILIFGNLVLMMAGIALFAETIWVVTDPYRVYPVLGASGKDDVFAGAWIAIFTGFSFFLLSIAGIVAVVRESRTMVLTYLVLMLIVYFFECASAITSITHRDYIASDPSFLKKQMLQFYSDESSDRGRDLTRVWNRIMDQEQCCGSRGPIDWVEYTSYFRTQYNETQAPWPFRCCTRDADLRVLNQRGCFVGLKDFVFQKGCFDYFSTAVNRYAWAVSWFGFAILMWTFFLLVLTIYYYTTL</sequence>
<dbReference type="PANTHER" id="PTHR47110">
    <property type="entry name" value="TESTIS-SPECIFIC EXPRESSED PROTEIN 55"/>
    <property type="match status" value="1"/>
</dbReference>